<evidence type="ECO:0000313" key="2">
    <source>
        <dbReference type="EMBL" id="MFC4303449.1"/>
    </source>
</evidence>
<keyword evidence="1" id="KW-0812">Transmembrane</keyword>
<gene>
    <name evidence="2" type="ORF">ACFO1S_08290</name>
</gene>
<reference evidence="3" key="1">
    <citation type="journal article" date="2019" name="Int. J. Syst. Evol. Microbiol.">
        <title>The Global Catalogue of Microorganisms (GCM) 10K type strain sequencing project: providing services to taxonomists for standard genome sequencing and annotation.</title>
        <authorList>
            <consortium name="The Broad Institute Genomics Platform"/>
            <consortium name="The Broad Institute Genome Sequencing Center for Infectious Disease"/>
            <person name="Wu L."/>
            <person name="Ma J."/>
        </authorList>
    </citation>
    <scope>NUCLEOTIDE SEQUENCE [LARGE SCALE GENOMIC DNA]</scope>
    <source>
        <strain evidence="3">CGMCC 4.1641</strain>
    </source>
</reference>
<sequence length="164" mass="18691">MEREDGRLQERSLSPAVPSLTFKTKEVAGVMFELLWISAFYAAPAAFAHWLIRRGAGIERRQYVLVAGNHQMQIEWYIRALQQFSRRTGTEIGITVVLERSTDDTRRIMECFARGNERIEWVRREVASGASIARESAVGEADGGDPRVVWVELSNQEDVRKLPL</sequence>
<keyword evidence="1" id="KW-0472">Membrane</keyword>
<evidence type="ECO:0000313" key="3">
    <source>
        <dbReference type="Proteomes" id="UP001595755"/>
    </source>
</evidence>
<feature type="transmembrane region" description="Helical" evidence="1">
    <location>
        <begin position="34"/>
        <end position="52"/>
    </location>
</feature>
<keyword evidence="3" id="KW-1185">Reference proteome</keyword>
<name>A0ABV8SAQ5_9BACL</name>
<keyword evidence="1" id="KW-1133">Transmembrane helix</keyword>
<comment type="caution">
    <text evidence="2">The sequence shown here is derived from an EMBL/GenBank/DDBJ whole genome shotgun (WGS) entry which is preliminary data.</text>
</comment>
<accession>A0ABV8SAQ5</accession>
<dbReference type="Proteomes" id="UP001595755">
    <property type="component" value="Unassembled WGS sequence"/>
</dbReference>
<protein>
    <submittedName>
        <fullName evidence="2">Uncharacterized protein</fullName>
    </submittedName>
</protein>
<proteinExistence type="predicted"/>
<organism evidence="2 3">
    <name type="scientific">Cohnella boryungensis</name>
    <dbReference type="NCBI Taxonomy" id="768479"/>
    <lineage>
        <taxon>Bacteria</taxon>
        <taxon>Bacillati</taxon>
        <taxon>Bacillota</taxon>
        <taxon>Bacilli</taxon>
        <taxon>Bacillales</taxon>
        <taxon>Paenibacillaceae</taxon>
        <taxon>Cohnella</taxon>
    </lineage>
</organism>
<dbReference type="EMBL" id="JBHSED010000013">
    <property type="protein sequence ID" value="MFC4303449.1"/>
    <property type="molecule type" value="Genomic_DNA"/>
</dbReference>
<evidence type="ECO:0000256" key="1">
    <source>
        <dbReference type="SAM" id="Phobius"/>
    </source>
</evidence>